<evidence type="ECO:0000256" key="4">
    <source>
        <dbReference type="ARBA" id="ARBA00022473"/>
    </source>
</evidence>
<sequence>MAPKNKGRNGFYYFMQEVRQDEAARGHNMRMDEVQVIAGPLWEKLSVDEKEEYNRMAKEAKLRGAADDERKFNSLGVSFAAVDGLEREQEEQEKIMKATIKTIVMSSSPEALTRKPFYLCHVNYYYLVKGADCTTYQPAEIALAEFTLEDGLRETRNFVLSPGQIPLGMKADAQSWADKTHGIRLVDKPGEETQREGDFVKIYSEIVNFLKKDAGVGQGSSMVLPVIYSMPDSLNNNTSLSAVKSALSFLSGCARTYAKPYSQG</sequence>
<gene>
    <name evidence="13" type="ORF">GE061_006756</name>
</gene>
<keyword evidence="10" id="KW-0469">Meiosis</keyword>
<keyword evidence="8" id="KW-0943">RNA-mediated gene silencing</keyword>
<proteinExistence type="inferred from homology"/>
<accession>A0A8S9WR82</accession>
<dbReference type="PANTHER" id="PTHR21358:SF4">
    <property type="entry name" value="PROTEIN MAELSTROM HOMOLOG"/>
    <property type="match status" value="1"/>
</dbReference>
<dbReference type="CDD" id="cd21992">
    <property type="entry name" value="HMG-box_MAEL"/>
    <property type="match status" value="1"/>
</dbReference>
<dbReference type="Pfam" id="PF13017">
    <property type="entry name" value="Maelstrom"/>
    <property type="match status" value="1"/>
</dbReference>
<dbReference type="GO" id="GO:0060964">
    <property type="term" value="P:regulation of miRNA-mediated gene silencing"/>
    <property type="evidence" value="ECO:0007669"/>
    <property type="project" value="InterPro"/>
</dbReference>
<evidence type="ECO:0000256" key="2">
    <source>
        <dbReference type="ARBA" id="ARBA00004496"/>
    </source>
</evidence>
<dbReference type="SUPFAM" id="SSF47095">
    <property type="entry name" value="HMG-box"/>
    <property type="match status" value="1"/>
</dbReference>
<keyword evidence="9 11" id="KW-0539">Nucleus</keyword>
<dbReference type="Gene3D" id="1.10.30.10">
    <property type="entry name" value="High mobility group box domain"/>
    <property type="match status" value="1"/>
</dbReference>
<evidence type="ECO:0000256" key="8">
    <source>
        <dbReference type="ARBA" id="ARBA00023158"/>
    </source>
</evidence>
<keyword evidence="5" id="KW-0963">Cytoplasm</keyword>
<dbReference type="GO" id="GO:0043565">
    <property type="term" value="F:sequence-specific DNA binding"/>
    <property type="evidence" value="ECO:0007669"/>
    <property type="project" value="TreeGrafter"/>
</dbReference>
<dbReference type="GO" id="GO:0007140">
    <property type="term" value="P:male meiotic nuclear division"/>
    <property type="evidence" value="ECO:0007669"/>
    <property type="project" value="TreeGrafter"/>
</dbReference>
<evidence type="ECO:0000256" key="9">
    <source>
        <dbReference type="ARBA" id="ARBA00023242"/>
    </source>
</evidence>
<dbReference type="GO" id="GO:0045892">
    <property type="term" value="P:negative regulation of DNA-templated transcription"/>
    <property type="evidence" value="ECO:0007669"/>
    <property type="project" value="TreeGrafter"/>
</dbReference>
<dbReference type="InterPro" id="IPR024970">
    <property type="entry name" value="Maelstrom"/>
</dbReference>
<evidence type="ECO:0000313" key="13">
    <source>
        <dbReference type="EMBL" id="KAF6198734.1"/>
    </source>
</evidence>
<dbReference type="GO" id="GO:0005634">
    <property type="term" value="C:nucleus"/>
    <property type="evidence" value="ECO:0007669"/>
    <property type="project" value="UniProtKB-SubCell"/>
</dbReference>
<organism evidence="13 14">
    <name type="scientific">Apolygus lucorum</name>
    <name type="common">Small green plant bug</name>
    <name type="synonym">Lygocoris lucorum</name>
    <dbReference type="NCBI Taxonomy" id="248454"/>
    <lineage>
        <taxon>Eukaryota</taxon>
        <taxon>Metazoa</taxon>
        <taxon>Ecdysozoa</taxon>
        <taxon>Arthropoda</taxon>
        <taxon>Hexapoda</taxon>
        <taxon>Insecta</taxon>
        <taxon>Pterygota</taxon>
        <taxon>Neoptera</taxon>
        <taxon>Paraneoptera</taxon>
        <taxon>Hemiptera</taxon>
        <taxon>Heteroptera</taxon>
        <taxon>Panheteroptera</taxon>
        <taxon>Cimicomorpha</taxon>
        <taxon>Miridae</taxon>
        <taxon>Mirini</taxon>
        <taxon>Apolygus</taxon>
    </lineage>
</organism>
<protein>
    <recommendedName>
        <fullName evidence="12">HMG box domain-containing protein</fullName>
    </recommendedName>
</protein>
<reference evidence="13" key="1">
    <citation type="journal article" date="2021" name="Mol. Ecol. Resour.">
        <title>Apolygus lucorum genome provides insights into omnivorousness and mesophyll feeding.</title>
        <authorList>
            <person name="Liu Y."/>
            <person name="Liu H."/>
            <person name="Wang H."/>
            <person name="Huang T."/>
            <person name="Liu B."/>
            <person name="Yang B."/>
            <person name="Yin L."/>
            <person name="Li B."/>
            <person name="Zhang Y."/>
            <person name="Zhang S."/>
            <person name="Jiang F."/>
            <person name="Zhang X."/>
            <person name="Ren Y."/>
            <person name="Wang B."/>
            <person name="Wang S."/>
            <person name="Lu Y."/>
            <person name="Wu K."/>
            <person name="Fan W."/>
            <person name="Wang G."/>
        </authorList>
    </citation>
    <scope>NUCLEOTIDE SEQUENCE</scope>
    <source>
        <strain evidence="13">12Hb</strain>
    </source>
</reference>
<dbReference type="Proteomes" id="UP000466442">
    <property type="component" value="Unassembled WGS sequence"/>
</dbReference>
<dbReference type="EMBL" id="WIXP02000015">
    <property type="protein sequence ID" value="KAF6198734.1"/>
    <property type="molecule type" value="Genomic_DNA"/>
</dbReference>
<name>A0A8S9WR82_APOLU</name>
<evidence type="ECO:0000256" key="7">
    <source>
        <dbReference type="ARBA" id="ARBA00023125"/>
    </source>
</evidence>
<dbReference type="OrthoDB" id="24555at2759"/>
<evidence type="ECO:0000256" key="3">
    <source>
        <dbReference type="ARBA" id="ARBA00007057"/>
    </source>
</evidence>
<dbReference type="InterPro" id="IPR009071">
    <property type="entry name" value="HMG_box_dom"/>
</dbReference>
<dbReference type="GO" id="GO:0030154">
    <property type="term" value="P:cell differentiation"/>
    <property type="evidence" value="ECO:0007669"/>
    <property type="project" value="UniProtKB-KW"/>
</dbReference>
<dbReference type="GO" id="GO:0034587">
    <property type="term" value="P:piRNA processing"/>
    <property type="evidence" value="ECO:0007669"/>
    <property type="project" value="TreeGrafter"/>
</dbReference>
<evidence type="ECO:0000256" key="1">
    <source>
        <dbReference type="ARBA" id="ARBA00004123"/>
    </source>
</evidence>
<keyword evidence="7 11" id="KW-0238">DNA-binding</keyword>
<feature type="domain" description="HMG box" evidence="12">
    <location>
        <begin position="4"/>
        <end position="63"/>
    </location>
</feature>
<comment type="subcellular location">
    <subcellularLocation>
        <location evidence="2">Cytoplasm</location>
    </subcellularLocation>
    <subcellularLocation>
        <location evidence="1">Nucleus</location>
    </subcellularLocation>
</comment>
<dbReference type="GO" id="GO:0007283">
    <property type="term" value="P:spermatogenesis"/>
    <property type="evidence" value="ECO:0007669"/>
    <property type="project" value="TreeGrafter"/>
</dbReference>
<evidence type="ECO:0000256" key="6">
    <source>
        <dbReference type="ARBA" id="ARBA00022782"/>
    </source>
</evidence>
<comment type="caution">
    <text evidence="13">The sequence shown here is derived from an EMBL/GenBank/DDBJ whole genome shotgun (WGS) entry which is preliminary data.</text>
</comment>
<dbReference type="GO" id="GO:0043186">
    <property type="term" value="C:P granule"/>
    <property type="evidence" value="ECO:0007669"/>
    <property type="project" value="TreeGrafter"/>
</dbReference>
<evidence type="ECO:0000256" key="11">
    <source>
        <dbReference type="PROSITE-ProRule" id="PRU00267"/>
    </source>
</evidence>
<dbReference type="PROSITE" id="PS50118">
    <property type="entry name" value="HMG_BOX_2"/>
    <property type="match status" value="1"/>
</dbReference>
<keyword evidence="6" id="KW-0221">Differentiation</keyword>
<dbReference type="AlphaFoldDB" id="A0A8S9WR82"/>
<keyword evidence="4" id="KW-0217">Developmental protein</keyword>
<dbReference type="PANTHER" id="PTHR21358">
    <property type="entry name" value="PROTEIN MAELSTROM HOMOLOG"/>
    <property type="match status" value="1"/>
</dbReference>
<evidence type="ECO:0000313" key="14">
    <source>
        <dbReference type="Proteomes" id="UP000466442"/>
    </source>
</evidence>
<dbReference type="InterPro" id="IPR036910">
    <property type="entry name" value="HMG_box_dom_sf"/>
</dbReference>
<evidence type="ECO:0000256" key="5">
    <source>
        <dbReference type="ARBA" id="ARBA00022490"/>
    </source>
</evidence>
<comment type="similarity">
    <text evidence="3">Belongs to the maelstrom family.</text>
</comment>
<feature type="DNA-binding region" description="HMG box" evidence="11">
    <location>
        <begin position="4"/>
        <end position="63"/>
    </location>
</feature>
<dbReference type="Pfam" id="PF00505">
    <property type="entry name" value="HMG_box"/>
    <property type="match status" value="1"/>
</dbReference>
<evidence type="ECO:0000259" key="12">
    <source>
        <dbReference type="PROSITE" id="PS50118"/>
    </source>
</evidence>
<dbReference type="InterPro" id="IPR039259">
    <property type="entry name" value="Protein_maelstrom"/>
</dbReference>
<keyword evidence="14" id="KW-1185">Reference proteome</keyword>
<evidence type="ECO:0000256" key="10">
    <source>
        <dbReference type="ARBA" id="ARBA00023254"/>
    </source>
</evidence>